<gene>
    <name evidence="1" type="ORF">GCM10011379_06760</name>
</gene>
<dbReference type="AlphaFoldDB" id="A0A917IP50"/>
<evidence type="ECO:0000313" key="1">
    <source>
        <dbReference type="EMBL" id="GGH59696.1"/>
    </source>
</evidence>
<reference evidence="1" key="1">
    <citation type="journal article" date="2014" name="Int. J. Syst. Evol. Microbiol.">
        <title>Complete genome sequence of Corynebacterium casei LMG S-19264T (=DSM 44701T), isolated from a smear-ripened cheese.</title>
        <authorList>
            <consortium name="US DOE Joint Genome Institute (JGI-PGF)"/>
            <person name="Walter F."/>
            <person name="Albersmeier A."/>
            <person name="Kalinowski J."/>
            <person name="Ruckert C."/>
        </authorList>
    </citation>
    <scope>NUCLEOTIDE SEQUENCE</scope>
    <source>
        <strain evidence="1">CGMCC 1.15290</strain>
    </source>
</reference>
<sequence>MISGEVHDSQIEPNDYEIAHMSYQHDLDGFTGVPERLYGFTDEFNNLRQLIQDTGIMVKEAEYEFRQVLLNHPDDEGGPSPNPEQLKVWHKKMYRRFTYKSLLMLIHSTFETQIIDFLNLMIRHKQISRTTKGDNMPTIFSELDKVANEASEHYKKIRPFSFLRNKTGHLDGIFHQNDSNANEFIKFANKQSGLSLTKLSHDILNPQYRIIIINSSILINYINLAEDICNKLVTAARTKQAIT</sequence>
<evidence type="ECO:0000313" key="2">
    <source>
        <dbReference type="Proteomes" id="UP000627292"/>
    </source>
</evidence>
<protein>
    <submittedName>
        <fullName evidence="1">Uncharacterized protein</fullName>
    </submittedName>
</protein>
<organism evidence="1 2">
    <name type="scientific">Filimonas zeae</name>
    <dbReference type="NCBI Taxonomy" id="1737353"/>
    <lineage>
        <taxon>Bacteria</taxon>
        <taxon>Pseudomonadati</taxon>
        <taxon>Bacteroidota</taxon>
        <taxon>Chitinophagia</taxon>
        <taxon>Chitinophagales</taxon>
        <taxon>Chitinophagaceae</taxon>
        <taxon>Filimonas</taxon>
    </lineage>
</organism>
<name>A0A917IP50_9BACT</name>
<dbReference type="EMBL" id="BMIB01000001">
    <property type="protein sequence ID" value="GGH59696.1"/>
    <property type="molecule type" value="Genomic_DNA"/>
</dbReference>
<accession>A0A917IP50</accession>
<reference evidence="1" key="2">
    <citation type="submission" date="2020-09" db="EMBL/GenBank/DDBJ databases">
        <authorList>
            <person name="Sun Q."/>
            <person name="Zhou Y."/>
        </authorList>
    </citation>
    <scope>NUCLEOTIDE SEQUENCE</scope>
    <source>
        <strain evidence="1">CGMCC 1.15290</strain>
    </source>
</reference>
<proteinExistence type="predicted"/>
<keyword evidence="2" id="KW-1185">Reference proteome</keyword>
<comment type="caution">
    <text evidence="1">The sequence shown here is derived from an EMBL/GenBank/DDBJ whole genome shotgun (WGS) entry which is preliminary data.</text>
</comment>
<dbReference type="Proteomes" id="UP000627292">
    <property type="component" value="Unassembled WGS sequence"/>
</dbReference>